<dbReference type="AlphaFoldDB" id="A0A6J5YGP2"/>
<proteinExistence type="predicted"/>
<protein>
    <submittedName>
        <fullName evidence="2">Unannotated protein</fullName>
    </submittedName>
</protein>
<sequence>MAMGLLAHHLEQRGMDARVHSAGTIGWGGPATDHAVEILARRGIDLSGHESRRLTPPIVADADLVLGMTRDHVTGSLNHDPTARERTFVMGEVVRLGRKVGPRRPGQTVREWCAEVAALRLPNRPPGLGGDEIADPVGEGMTVYQRTAEQLDRLCAELAALLIPDGAPAETIDIDPV</sequence>
<evidence type="ECO:0000313" key="3">
    <source>
        <dbReference type="EMBL" id="CAB4953724.1"/>
    </source>
</evidence>
<evidence type="ECO:0000259" key="1">
    <source>
        <dbReference type="SMART" id="SM00226"/>
    </source>
</evidence>
<feature type="domain" description="Phosphotyrosine protein phosphatase I" evidence="1">
    <location>
        <begin position="1"/>
        <end position="161"/>
    </location>
</feature>
<reference evidence="2" key="1">
    <citation type="submission" date="2020-05" db="EMBL/GenBank/DDBJ databases">
        <authorList>
            <person name="Chiriac C."/>
            <person name="Salcher M."/>
            <person name="Ghai R."/>
            <person name="Kavagutti S V."/>
        </authorList>
    </citation>
    <scope>NUCLEOTIDE SEQUENCE</scope>
</reference>
<accession>A0A6J5YGP2</accession>
<gene>
    <name evidence="2" type="ORF">UFOPK1392_02401</name>
    <name evidence="3" type="ORF">UFOPK3733_02029</name>
</gene>
<dbReference type="InterPro" id="IPR036196">
    <property type="entry name" value="Ptyr_pPase_sf"/>
</dbReference>
<evidence type="ECO:0000313" key="2">
    <source>
        <dbReference type="EMBL" id="CAB4324625.1"/>
    </source>
</evidence>
<dbReference type="SUPFAM" id="SSF52788">
    <property type="entry name" value="Phosphotyrosine protein phosphatases I"/>
    <property type="match status" value="1"/>
</dbReference>
<name>A0A6J5YGP2_9ZZZZ</name>
<dbReference type="EMBL" id="CAEMXZ010000182">
    <property type="protein sequence ID" value="CAB4324625.1"/>
    <property type="molecule type" value="Genomic_DNA"/>
</dbReference>
<dbReference type="Gene3D" id="3.40.50.2300">
    <property type="match status" value="1"/>
</dbReference>
<organism evidence="2">
    <name type="scientific">freshwater metagenome</name>
    <dbReference type="NCBI Taxonomy" id="449393"/>
    <lineage>
        <taxon>unclassified sequences</taxon>
        <taxon>metagenomes</taxon>
        <taxon>ecological metagenomes</taxon>
    </lineage>
</organism>
<dbReference type="EMBL" id="CAFBNC010000147">
    <property type="protein sequence ID" value="CAB4953724.1"/>
    <property type="molecule type" value="Genomic_DNA"/>
</dbReference>
<dbReference type="Pfam" id="PF01451">
    <property type="entry name" value="LMWPc"/>
    <property type="match status" value="1"/>
</dbReference>
<dbReference type="InterPro" id="IPR023485">
    <property type="entry name" value="Ptyr_pPase"/>
</dbReference>
<dbReference type="SMART" id="SM00226">
    <property type="entry name" value="LMWPc"/>
    <property type="match status" value="1"/>
</dbReference>